<accession>A0ABQ9NGW2</accession>
<evidence type="ECO:0000256" key="1">
    <source>
        <dbReference type="SAM" id="MobiDB-lite"/>
    </source>
</evidence>
<feature type="region of interest" description="Disordered" evidence="1">
    <location>
        <begin position="453"/>
        <end position="495"/>
    </location>
</feature>
<evidence type="ECO:0000313" key="3">
    <source>
        <dbReference type="Proteomes" id="UP001172684"/>
    </source>
</evidence>
<feature type="compositionally biased region" description="Low complexity" evidence="1">
    <location>
        <begin position="135"/>
        <end position="155"/>
    </location>
</feature>
<dbReference type="Proteomes" id="UP001172684">
    <property type="component" value="Unassembled WGS sequence"/>
</dbReference>
<feature type="compositionally biased region" description="Polar residues" evidence="1">
    <location>
        <begin position="82"/>
        <end position="92"/>
    </location>
</feature>
<feature type="region of interest" description="Disordered" evidence="1">
    <location>
        <begin position="254"/>
        <end position="353"/>
    </location>
</feature>
<feature type="region of interest" description="Disordered" evidence="1">
    <location>
        <begin position="509"/>
        <end position="528"/>
    </location>
</feature>
<sequence length="883" mass="94912">MAPKNKNKNKNPAPGPSPRTARDVRLHDLTSSTTGLRSPVDEAGQETVKTPARNASQAVCEAVNTPSSNAARAAMMKREAASTPNKNTSGAATTERGAASTPNKNVSEPISSPQGLRKRPAPAIDPKAVPPRINPSSALSAPSAPSAQEAAQARAFSHGLDQLTSGATSLNQQYHKVAQKLNALGISADSLPRPPSFGDRRARNAPKSKPKPKPEEQLSAAEIQEIRDNIAKKMVAIGLPDRSQEVRTVPEVKIKEAAVGPPPTPPTPLTTLPSLIDAWTNPNTKLSTPKIDAEKSTLQTPKSSVKSPVGSIQSGGSSLKKSRIPTLIRKPGNAFPTVFDSPTKPLNWKKKGKEKVAVWKDDPANVEISRLGPADLDLKSFYENDPAVQRAEEEQEVDETLQRLRAKARRAPSSKEAATFSPRITYHEAYGSRPALELDNAYRALTSSPEATGLGVFIPGDTPAQATSISRSPTTPDESQVPETSSSPLADPVAFRRSLRLSPDSIYEDEIENPFHSPPSPPPPVDLREIHPALRPQVRQTFLYDATPALSRPSSSGSSTVADVNLYAQARPASVRSASPALTVYHRTPTPPEEEEKPDEPTEGLSEPEDPYISHCFAPFPLTGASPASIAAHNRIHATLLDKLDWAIKSSTTKRRMALGEPVEQRALACSVAREVLADTNKVVNESSFSVKDEVKKAEKRSAERQWRDEYRLKAYMKEQEKSAKRAPGVYGAAAASPSLASTATLNSTFPPASSAPASAASTTGSASFATYSTRSARGRRGSPSAASPSPASSFFNTPKLDSASPRARHSRRWSLEAPAVLAPELGGAQHEAVWALAFLERVEGEAGTEGVEVERRLAVEERVRRVMREREMVARMEEAVRR</sequence>
<feature type="non-terminal residue" evidence="2">
    <location>
        <position position="883"/>
    </location>
</feature>
<feature type="region of interest" description="Disordered" evidence="1">
    <location>
        <begin position="1"/>
        <end position="155"/>
    </location>
</feature>
<organism evidence="2 3">
    <name type="scientific">Coniosporium apollinis</name>
    <dbReference type="NCBI Taxonomy" id="61459"/>
    <lineage>
        <taxon>Eukaryota</taxon>
        <taxon>Fungi</taxon>
        <taxon>Dikarya</taxon>
        <taxon>Ascomycota</taxon>
        <taxon>Pezizomycotina</taxon>
        <taxon>Dothideomycetes</taxon>
        <taxon>Dothideomycetes incertae sedis</taxon>
        <taxon>Coniosporium</taxon>
    </lineage>
</organism>
<dbReference type="EMBL" id="JAPDRL010000100">
    <property type="protein sequence ID" value="KAJ9657486.1"/>
    <property type="molecule type" value="Genomic_DNA"/>
</dbReference>
<keyword evidence="3" id="KW-1185">Reference proteome</keyword>
<reference evidence="2" key="1">
    <citation type="submission" date="2022-10" db="EMBL/GenBank/DDBJ databases">
        <title>Culturing micro-colonial fungi from biological soil crusts in the Mojave desert and describing Neophaeococcomyces mojavensis, and introducing the new genera and species Taxawa tesnikishii.</title>
        <authorList>
            <person name="Kurbessoian T."/>
            <person name="Stajich J.E."/>
        </authorList>
    </citation>
    <scope>NUCLEOTIDE SEQUENCE</scope>
    <source>
        <strain evidence="2">TK_1</strain>
    </source>
</reference>
<feature type="compositionally biased region" description="Polar residues" evidence="1">
    <location>
        <begin position="296"/>
        <end position="319"/>
    </location>
</feature>
<feature type="region of interest" description="Disordered" evidence="1">
    <location>
        <begin position="773"/>
        <end position="810"/>
    </location>
</feature>
<gene>
    <name evidence="2" type="ORF">H2201_008176</name>
</gene>
<feature type="compositionally biased region" description="Low complexity" evidence="1">
    <location>
        <begin position="773"/>
        <end position="794"/>
    </location>
</feature>
<feature type="region of interest" description="Disordered" evidence="1">
    <location>
        <begin position="185"/>
        <end position="221"/>
    </location>
</feature>
<protein>
    <submittedName>
        <fullName evidence="2">Uncharacterized protein</fullName>
    </submittedName>
</protein>
<feature type="compositionally biased region" description="Pro residues" evidence="1">
    <location>
        <begin position="516"/>
        <end position="525"/>
    </location>
</feature>
<feature type="region of interest" description="Disordered" evidence="1">
    <location>
        <begin position="585"/>
        <end position="610"/>
    </location>
</feature>
<feature type="compositionally biased region" description="Polar residues" evidence="1">
    <location>
        <begin position="100"/>
        <end position="114"/>
    </location>
</feature>
<comment type="caution">
    <text evidence="2">The sequence shown here is derived from an EMBL/GenBank/DDBJ whole genome shotgun (WGS) entry which is preliminary data.</text>
</comment>
<feature type="compositionally biased region" description="Polar residues" evidence="1">
    <location>
        <begin position="464"/>
        <end position="488"/>
    </location>
</feature>
<feature type="compositionally biased region" description="Acidic residues" evidence="1">
    <location>
        <begin position="592"/>
        <end position="610"/>
    </location>
</feature>
<name>A0ABQ9NGW2_9PEZI</name>
<feature type="region of interest" description="Disordered" evidence="1">
    <location>
        <begin position="387"/>
        <end position="422"/>
    </location>
</feature>
<proteinExistence type="predicted"/>
<evidence type="ECO:0000313" key="2">
    <source>
        <dbReference type="EMBL" id="KAJ9657486.1"/>
    </source>
</evidence>